<evidence type="ECO:0000313" key="2">
    <source>
        <dbReference type="Proteomes" id="UP000019140"/>
    </source>
</evidence>
<keyword evidence="2" id="KW-1185">Reference proteome</keyword>
<sequence>MADQRQAELQAIHQAMLPRMEAIIAYLNAWPLDALPEAAQPLQYMPLSLTEIASAVDWFKQLSVP</sequence>
<dbReference type="HOGENOM" id="CLU_2841603_0_0_7"/>
<evidence type="ECO:0000313" key="1">
    <source>
        <dbReference type="EMBL" id="ETW97919.1"/>
    </source>
</evidence>
<dbReference type="Proteomes" id="UP000019140">
    <property type="component" value="Unassembled WGS sequence"/>
</dbReference>
<organism evidence="1 2">
    <name type="scientific">Candidatus Entotheonella gemina</name>
    <dbReference type="NCBI Taxonomy" id="1429439"/>
    <lineage>
        <taxon>Bacteria</taxon>
        <taxon>Pseudomonadati</taxon>
        <taxon>Nitrospinota/Tectimicrobiota group</taxon>
        <taxon>Candidatus Tectimicrobiota</taxon>
        <taxon>Candidatus Entotheonellia</taxon>
        <taxon>Candidatus Entotheonellales</taxon>
        <taxon>Candidatus Entotheonellaceae</taxon>
        <taxon>Candidatus Entotheonella</taxon>
    </lineage>
</organism>
<comment type="caution">
    <text evidence="1">The sequence shown here is derived from an EMBL/GenBank/DDBJ whole genome shotgun (WGS) entry which is preliminary data.</text>
</comment>
<dbReference type="AlphaFoldDB" id="W4LJ40"/>
<name>W4LJ40_9BACT</name>
<gene>
    <name evidence="1" type="ORF">ETSY2_43675</name>
</gene>
<protein>
    <submittedName>
        <fullName evidence="1">Uncharacterized protein</fullName>
    </submittedName>
</protein>
<accession>W4LJ40</accession>
<proteinExistence type="predicted"/>
<reference evidence="1 2" key="1">
    <citation type="journal article" date="2014" name="Nature">
        <title>An environmental bacterial taxon with a large and distinct metabolic repertoire.</title>
        <authorList>
            <person name="Wilson M.C."/>
            <person name="Mori T."/>
            <person name="Ruckert C."/>
            <person name="Uria A.R."/>
            <person name="Helf M.J."/>
            <person name="Takada K."/>
            <person name="Gernert C."/>
            <person name="Steffens U.A."/>
            <person name="Heycke N."/>
            <person name="Schmitt S."/>
            <person name="Rinke C."/>
            <person name="Helfrich E.J."/>
            <person name="Brachmann A.O."/>
            <person name="Gurgui C."/>
            <person name="Wakimoto T."/>
            <person name="Kracht M."/>
            <person name="Crusemann M."/>
            <person name="Hentschel U."/>
            <person name="Abe I."/>
            <person name="Matsunaga S."/>
            <person name="Kalinowski J."/>
            <person name="Takeyama H."/>
            <person name="Piel J."/>
        </authorList>
    </citation>
    <scope>NUCLEOTIDE SEQUENCE [LARGE SCALE GENOMIC DNA]</scope>
    <source>
        <strain evidence="2">TSY2</strain>
    </source>
</reference>
<dbReference type="EMBL" id="AZHX01001998">
    <property type="protein sequence ID" value="ETW97919.1"/>
    <property type="molecule type" value="Genomic_DNA"/>
</dbReference>